<dbReference type="FunFam" id="1.10.565.10:FF:000041">
    <property type="entry name" value="Nuclear hormone receptor HR78"/>
    <property type="match status" value="1"/>
</dbReference>
<dbReference type="GO" id="GO:0008270">
    <property type="term" value="F:zinc ion binding"/>
    <property type="evidence" value="ECO:0007669"/>
    <property type="project" value="UniProtKB-KW"/>
</dbReference>
<dbReference type="Pfam" id="PF00104">
    <property type="entry name" value="Hormone_recep"/>
    <property type="match status" value="1"/>
</dbReference>
<keyword evidence="4 10" id="KW-0862">Zinc</keyword>
<evidence type="ECO:0000256" key="11">
    <source>
        <dbReference type="SAM" id="MobiDB-lite"/>
    </source>
</evidence>
<evidence type="ECO:0000256" key="4">
    <source>
        <dbReference type="ARBA" id="ARBA00022833"/>
    </source>
</evidence>
<organism>
    <name type="scientific">Pediculus humanus subsp. corporis</name>
    <name type="common">Body louse</name>
    <dbReference type="NCBI Taxonomy" id="121224"/>
    <lineage>
        <taxon>Eukaryota</taxon>
        <taxon>Metazoa</taxon>
        <taxon>Ecdysozoa</taxon>
        <taxon>Arthropoda</taxon>
        <taxon>Hexapoda</taxon>
        <taxon>Insecta</taxon>
        <taxon>Pterygota</taxon>
        <taxon>Neoptera</taxon>
        <taxon>Paraneoptera</taxon>
        <taxon>Psocodea</taxon>
        <taxon>Troctomorpha</taxon>
        <taxon>Phthiraptera</taxon>
        <taxon>Anoplura</taxon>
        <taxon>Pediculidae</taxon>
        <taxon>Pediculus</taxon>
    </lineage>
</organism>
<dbReference type="CDD" id="cd06952">
    <property type="entry name" value="NR_LBD_TR2_like"/>
    <property type="match status" value="1"/>
</dbReference>
<protein>
    <submittedName>
        <fullName evidence="14 15">Orphan nuclear receptor TR4, putative</fullName>
    </submittedName>
</protein>
<dbReference type="InParanoid" id="E0VM65"/>
<dbReference type="PRINTS" id="PR00398">
    <property type="entry name" value="STRDHORMONER"/>
</dbReference>
<evidence type="ECO:0000313" key="15">
    <source>
        <dbReference type="EnsemblMetazoa" id="PHUM301950-PA"/>
    </source>
</evidence>
<dbReference type="EMBL" id="DS235290">
    <property type="protein sequence ID" value="EEB14471.1"/>
    <property type="molecule type" value="Genomic_DNA"/>
</dbReference>
<evidence type="ECO:0000259" key="13">
    <source>
        <dbReference type="PROSITE" id="PS51843"/>
    </source>
</evidence>
<evidence type="ECO:0000256" key="2">
    <source>
        <dbReference type="ARBA" id="ARBA00022723"/>
    </source>
</evidence>
<dbReference type="InterPro" id="IPR050274">
    <property type="entry name" value="Nuclear_hormone_rcpt_NR2"/>
</dbReference>
<evidence type="ECO:0000256" key="6">
    <source>
        <dbReference type="ARBA" id="ARBA00023125"/>
    </source>
</evidence>
<keyword evidence="7 10" id="KW-0804">Transcription</keyword>
<dbReference type="GO" id="GO:0043565">
    <property type="term" value="F:sequence-specific DNA binding"/>
    <property type="evidence" value="ECO:0007669"/>
    <property type="project" value="InterPro"/>
</dbReference>
<evidence type="ECO:0000256" key="10">
    <source>
        <dbReference type="RuleBase" id="RU004334"/>
    </source>
</evidence>
<keyword evidence="16" id="KW-1185">Reference proteome</keyword>
<dbReference type="PRINTS" id="PR00047">
    <property type="entry name" value="STROIDFINGER"/>
</dbReference>
<keyword evidence="6 10" id="KW-0238">DNA-binding</keyword>
<reference evidence="14" key="2">
    <citation type="submission" date="2007-04" db="EMBL/GenBank/DDBJ databases">
        <title>The genome of the human body louse.</title>
        <authorList>
            <consortium name="The Human Body Louse Genome Consortium"/>
            <person name="Kirkness E."/>
            <person name="Walenz B."/>
            <person name="Hass B."/>
            <person name="Bruggner R."/>
            <person name="Strausberg R."/>
        </authorList>
    </citation>
    <scope>NUCLEOTIDE SEQUENCE</scope>
    <source>
        <strain evidence="14">USDA</strain>
    </source>
</reference>
<dbReference type="SMART" id="SM00430">
    <property type="entry name" value="HOLI"/>
    <property type="match status" value="1"/>
</dbReference>
<dbReference type="OMA" id="IHWARSI"/>
<comment type="subcellular location">
    <subcellularLocation>
        <location evidence="1 10">Nucleus</location>
    </subcellularLocation>
</comment>
<evidence type="ECO:0000313" key="16">
    <source>
        <dbReference type="Proteomes" id="UP000009046"/>
    </source>
</evidence>
<dbReference type="PROSITE" id="PS51030">
    <property type="entry name" value="NUCLEAR_REC_DBD_2"/>
    <property type="match status" value="1"/>
</dbReference>
<comment type="similarity">
    <text evidence="10">Belongs to the nuclear hormone receptor family.</text>
</comment>
<keyword evidence="3 10" id="KW-0863">Zinc-finger</keyword>
<dbReference type="Gene3D" id="1.10.565.10">
    <property type="entry name" value="Retinoid X Receptor"/>
    <property type="match status" value="1"/>
</dbReference>
<dbReference type="HOGENOM" id="CLU_007368_16_2_1"/>
<feature type="domain" description="Nuclear receptor" evidence="12">
    <location>
        <begin position="86"/>
        <end position="161"/>
    </location>
</feature>
<dbReference type="GO" id="GO:0005634">
    <property type="term" value="C:nucleus"/>
    <property type="evidence" value="ECO:0007669"/>
    <property type="project" value="UniProtKB-SubCell"/>
</dbReference>
<dbReference type="STRING" id="121224.E0VM65"/>
<accession>E0VM65</accession>
<dbReference type="Gene3D" id="3.30.50.10">
    <property type="entry name" value="Erythroid Transcription Factor GATA-1, subunit A"/>
    <property type="match status" value="1"/>
</dbReference>
<evidence type="ECO:0000256" key="3">
    <source>
        <dbReference type="ARBA" id="ARBA00022771"/>
    </source>
</evidence>
<dbReference type="Proteomes" id="UP000009046">
    <property type="component" value="Unassembled WGS sequence"/>
</dbReference>
<dbReference type="InterPro" id="IPR000536">
    <property type="entry name" value="Nucl_hrmn_rcpt_lig-bd"/>
</dbReference>
<feature type="region of interest" description="Disordered" evidence="11">
    <location>
        <begin position="256"/>
        <end position="275"/>
    </location>
</feature>
<dbReference type="GeneID" id="8229842"/>
<dbReference type="EMBL" id="AAZO01003512">
    <property type="status" value="NOT_ANNOTATED_CDS"/>
    <property type="molecule type" value="Genomic_DNA"/>
</dbReference>
<dbReference type="FunCoup" id="E0VM65">
    <property type="interactions" value="2175"/>
</dbReference>
<dbReference type="VEuPathDB" id="VectorBase:PHUM301950"/>
<dbReference type="AlphaFoldDB" id="E0VM65"/>
<dbReference type="eggNOG" id="KOG3575">
    <property type="taxonomic scope" value="Eukaryota"/>
</dbReference>
<feature type="domain" description="NR LBD" evidence="13">
    <location>
        <begin position="289"/>
        <end position="546"/>
    </location>
</feature>
<dbReference type="EnsemblMetazoa" id="PHUM301950-RA">
    <property type="protein sequence ID" value="PHUM301950-PA"/>
    <property type="gene ID" value="PHUM301950"/>
</dbReference>
<keyword evidence="2 10" id="KW-0479">Metal-binding</keyword>
<dbReference type="InterPro" id="IPR035500">
    <property type="entry name" value="NHR-like_dom_sf"/>
</dbReference>
<reference evidence="15" key="3">
    <citation type="submission" date="2020-05" db="UniProtKB">
        <authorList>
            <consortium name="EnsemblMetazoa"/>
        </authorList>
    </citation>
    <scope>IDENTIFICATION</scope>
    <source>
        <strain evidence="15">USDA</strain>
    </source>
</reference>
<dbReference type="SUPFAM" id="SSF48508">
    <property type="entry name" value="Nuclear receptor ligand-binding domain"/>
    <property type="match status" value="1"/>
</dbReference>
<evidence type="ECO:0000256" key="5">
    <source>
        <dbReference type="ARBA" id="ARBA00023015"/>
    </source>
</evidence>
<dbReference type="PROSITE" id="PS00031">
    <property type="entry name" value="NUCLEAR_REC_DBD_1"/>
    <property type="match status" value="1"/>
</dbReference>
<keyword evidence="8 10" id="KW-0675">Receptor</keyword>
<keyword evidence="5 10" id="KW-0805">Transcription regulation</keyword>
<evidence type="ECO:0000313" key="14">
    <source>
        <dbReference type="EMBL" id="EEB14471.1"/>
    </source>
</evidence>
<dbReference type="SUPFAM" id="SSF57716">
    <property type="entry name" value="Glucocorticoid receptor-like (DNA-binding domain)"/>
    <property type="match status" value="1"/>
</dbReference>
<evidence type="ECO:0000256" key="7">
    <source>
        <dbReference type="ARBA" id="ARBA00023163"/>
    </source>
</evidence>
<proteinExistence type="inferred from homology"/>
<reference evidence="14" key="1">
    <citation type="submission" date="2007-04" db="EMBL/GenBank/DDBJ databases">
        <title>Annotation of Pediculus humanus corporis strain USDA.</title>
        <authorList>
            <person name="Kirkness E."/>
            <person name="Hannick L."/>
            <person name="Hass B."/>
            <person name="Bruggner R."/>
            <person name="Lawson D."/>
            <person name="Bidwell S."/>
            <person name="Joardar V."/>
            <person name="Caler E."/>
            <person name="Walenz B."/>
            <person name="Inman J."/>
            <person name="Schobel S."/>
            <person name="Galinsky K."/>
            <person name="Amedeo P."/>
            <person name="Strausberg R."/>
        </authorList>
    </citation>
    <scope>NUCLEOTIDE SEQUENCE</scope>
    <source>
        <strain evidence="14">USDA</strain>
    </source>
</reference>
<dbReference type="RefSeq" id="XP_002427209.1">
    <property type="nucleotide sequence ID" value="XM_002427164.1"/>
</dbReference>
<dbReference type="InterPro" id="IPR001628">
    <property type="entry name" value="Znf_hrmn_rcpt"/>
</dbReference>
<dbReference type="PANTHER" id="PTHR24083">
    <property type="entry name" value="NUCLEAR HORMONE RECEPTOR"/>
    <property type="match status" value="1"/>
</dbReference>
<keyword evidence="9 10" id="KW-0539">Nucleus</keyword>
<dbReference type="InterPro" id="IPR013088">
    <property type="entry name" value="Znf_NHR/GATA"/>
</dbReference>
<feature type="compositionally biased region" description="Acidic residues" evidence="11">
    <location>
        <begin position="262"/>
        <end position="275"/>
    </location>
</feature>
<sequence>MTAKYRSNDLEADIKMEQPPLNCAIKMEQPHLNYGIKMEQALDLNISSGLKVEQALDLNMSSNLKIEQAMDLNMSSDKVRSLCLAVELCVVCGDRASGRHYGAISCEGCKGFFKRSIRKQLGYQCRGTKNCEVTKHHRNRCQYCRLQKCLEKGMRSDSVQHERKPISEKNSRDLSSLIASNNNSQPFLPTDINSKIYLRKDLENAPSAFAAAFGLADLGLLTATTLGKSSCKFIEIHLLIKYNMFVHLGNEIVKRESPHMSDEEDSAESDVNEESGDALSWAREKTLKESLDLLSKLLNENYNANESATEEDRKPLDCDESLLQDYHSTFNLQTPSPVPVHLNVHYVCESACRLLFLSIHWARSISAFQNLSHDLQVALVRRCWPELFALGLSQCSQILPLRAMLAPIIAYLRTAVTQDTMAAQRLIDITDHIFKLHEYVTRMVSLQIDNHEYAYLKALVLFSWHLPGLPLALKRQIDRLQEKALQELKSYVAKNNSEEDNRSSKLLLRLLPLRFLQPQIMEELFFAGLIGNVQIDSVIPYILRMEADEYRVSLLNEQASQGFET</sequence>
<evidence type="ECO:0000256" key="8">
    <source>
        <dbReference type="ARBA" id="ARBA00023170"/>
    </source>
</evidence>
<dbReference type="InterPro" id="IPR048246">
    <property type="entry name" value="NR2C1/2-like_LBD"/>
</dbReference>
<dbReference type="SMART" id="SM00399">
    <property type="entry name" value="ZnF_C4"/>
    <property type="match status" value="1"/>
</dbReference>
<gene>
    <name evidence="15" type="primary">8229842</name>
    <name evidence="14" type="ORF">Phum_PHUM301950</name>
</gene>
<name>E0VM65_PEDHC</name>
<dbReference type="InterPro" id="IPR001723">
    <property type="entry name" value="Nuclear_hrmn_rcpt"/>
</dbReference>
<dbReference type="PROSITE" id="PS51843">
    <property type="entry name" value="NR_LBD"/>
    <property type="match status" value="1"/>
</dbReference>
<dbReference type="KEGG" id="phu:Phum_PHUM301950"/>
<dbReference type="OrthoDB" id="40902at2759"/>
<dbReference type="FunFam" id="3.30.50.10:FF:000015">
    <property type="entry name" value="Nuclear receptor subfamily 2, group C, member 1"/>
    <property type="match status" value="1"/>
</dbReference>
<evidence type="ECO:0000259" key="12">
    <source>
        <dbReference type="PROSITE" id="PS51030"/>
    </source>
</evidence>
<evidence type="ECO:0000256" key="1">
    <source>
        <dbReference type="ARBA" id="ARBA00004123"/>
    </source>
</evidence>
<evidence type="ECO:0000256" key="9">
    <source>
        <dbReference type="ARBA" id="ARBA00023242"/>
    </source>
</evidence>
<dbReference type="Pfam" id="PF00105">
    <property type="entry name" value="zf-C4"/>
    <property type="match status" value="1"/>
</dbReference>
<dbReference type="GO" id="GO:0003700">
    <property type="term" value="F:DNA-binding transcription factor activity"/>
    <property type="evidence" value="ECO:0007669"/>
    <property type="project" value="InterPro"/>
</dbReference>
<dbReference type="CTD" id="8229842"/>